<evidence type="ECO:0000313" key="1">
    <source>
        <dbReference type="EMBL" id="EGN95873.1"/>
    </source>
</evidence>
<dbReference type="InParanoid" id="F8Q8I5"/>
<proteinExistence type="predicted"/>
<dbReference type="HOGENOM" id="CLU_2741588_0_0_1"/>
<accession>F8Q8I5</accession>
<organism evidence="2">
    <name type="scientific">Serpula lacrymans var. lacrymans (strain S7.3)</name>
    <name type="common">Dry rot fungus</name>
    <dbReference type="NCBI Taxonomy" id="936435"/>
    <lineage>
        <taxon>Eukaryota</taxon>
        <taxon>Fungi</taxon>
        <taxon>Dikarya</taxon>
        <taxon>Basidiomycota</taxon>
        <taxon>Agaricomycotina</taxon>
        <taxon>Agaricomycetes</taxon>
        <taxon>Agaricomycetidae</taxon>
        <taxon>Boletales</taxon>
        <taxon>Coniophorineae</taxon>
        <taxon>Serpulaceae</taxon>
        <taxon>Serpula</taxon>
    </lineage>
</organism>
<gene>
    <name evidence="1" type="ORF">SERLA73DRAFT_142852</name>
</gene>
<protein>
    <submittedName>
        <fullName evidence="1">Uncharacterized protein</fullName>
    </submittedName>
</protein>
<keyword evidence="2" id="KW-1185">Reference proteome</keyword>
<dbReference type="EMBL" id="GL945485">
    <property type="protein sequence ID" value="EGN95873.1"/>
    <property type="molecule type" value="Genomic_DNA"/>
</dbReference>
<dbReference type="AlphaFoldDB" id="F8Q8I5"/>
<sequence>MDDLSEGEDSRFYLLQQTIVLNVVQLPQQGKPVAAKWRLLYRISKRLLVGVITFNGETLKQEPEMHEYSYE</sequence>
<name>F8Q8I5_SERL3</name>
<evidence type="ECO:0000313" key="2">
    <source>
        <dbReference type="Proteomes" id="UP000008063"/>
    </source>
</evidence>
<reference evidence="2" key="1">
    <citation type="journal article" date="2011" name="Science">
        <title>The plant cell wall-decomposing machinery underlies the functional diversity of forest fungi.</title>
        <authorList>
            <person name="Eastwood D.C."/>
            <person name="Floudas D."/>
            <person name="Binder M."/>
            <person name="Majcherczyk A."/>
            <person name="Schneider P."/>
            <person name="Aerts A."/>
            <person name="Asiegbu F.O."/>
            <person name="Baker S.E."/>
            <person name="Barry K."/>
            <person name="Bendiksby M."/>
            <person name="Blumentritt M."/>
            <person name="Coutinho P.M."/>
            <person name="Cullen D."/>
            <person name="de Vries R.P."/>
            <person name="Gathman A."/>
            <person name="Goodell B."/>
            <person name="Henrissat B."/>
            <person name="Ihrmark K."/>
            <person name="Kauserud H."/>
            <person name="Kohler A."/>
            <person name="LaButti K."/>
            <person name="Lapidus A."/>
            <person name="Lavin J.L."/>
            <person name="Lee Y.-H."/>
            <person name="Lindquist E."/>
            <person name="Lilly W."/>
            <person name="Lucas S."/>
            <person name="Morin E."/>
            <person name="Murat C."/>
            <person name="Oguiza J.A."/>
            <person name="Park J."/>
            <person name="Pisabarro A.G."/>
            <person name="Riley R."/>
            <person name="Rosling A."/>
            <person name="Salamov A."/>
            <person name="Schmidt O."/>
            <person name="Schmutz J."/>
            <person name="Skrede I."/>
            <person name="Stenlid J."/>
            <person name="Wiebenga A."/>
            <person name="Xie X."/>
            <person name="Kuees U."/>
            <person name="Hibbett D.S."/>
            <person name="Hoffmeister D."/>
            <person name="Hoegberg N."/>
            <person name="Martin F."/>
            <person name="Grigoriev I.V."/>
            <person name="Watkinson S.C."/>
        </authorList>
    </citation>
    <scope>NUCLEOTIDE SEQUENCE [LARGE SCALE GENOMIC DNA]</scope>
    <source>
        <strain evidence="2">strain S7.3</strain>
    </source>
</reference>
<dbReference type="Proteomes" id="UP000008063">
    <property type="component" value="Unassembled WGS sequence"/>
</dbReference>